<evidence type="ECO:0000313" key="1">
    <source>
        <dbReference type="EMBL" id="QIS15138.1"/>
    </source>
</evidence>
<dbReference type="AlphaFoldDB" id="A0A6G9YPL7"/>
<proteinExistence type="predicted"/>
<reference evidence="1 2" key="1">
    <citation type="journal article" date="2019" name="ACS Chem. Biol.">
        <title>Identification and Mobilization of a Cryptic Antibiotic Biosynthesis Gene Locus from a Human-Pathogenic Nocardia Isolate.</title>
        <authorList>
            <person name="Herisse M."/>
            <person name="Ishida K."/>
            <person name="Porter J.L."/>
            <person name="Howden B."/>
            <person name="Hertweck C."/>
            <person name="Stinear T.P."/>
            <person name="Pidot S.J."/>
        </authorList>
    </citation>
    <scope>NUCLEOTIDE SEQUENCE [LARGE SCALE GENOMIC DNA]</scope>
    <source>
        <strain evidence="1 2">AUSMDU00012717</strain>
    </source>
</reference>
<evidence type="ECO:0000313" key="2">
    <source>
        <dbReference type="Proteomes" id="UP000503540"/>
    </source>
</evidence>
<name>A0A6G9YPL7_9NOCA</name>
<dbReference type="RefSeq" id="WP_167477437.1">
    <property type="nucleotide sequence ID" value="NZ_CP046172.1"/>
</dbReference>
<keyword evidence="2" id="KW-1185">Reference proteome</keyword>
<dbReference type="Proteomes" id="UP000503540">
    <property type="component" value="Chromosome"/>
</dbReference>
<dbReference type="EMBL" id="CP046172">
    <property type="protein sequence ID" value="QIS15138.1"/>
    <property type="molecule type" value="Genomic_DNA"/>
</dbReference>
<protein>
    <submittedName>
        <fullName evidence="1">Uncharacterized protein</fullName>
    </submittedName>
</protein>
<gene>
    <name evidence="1" type="ORF">F5544_36550</name>
</gene>
<dbReference type="KEGG" id="nah:F5544_36550"/>
<sequence>MKFIVAQLISRFGVSCRWLAQPEDVHRAGRHGRTGGRRSRAQGSVSKEMNLMASALIERIDRIADTITCKMVIRRKAPIRMCVPLLGECKVDRECCEGHCILQNSGLGRCQVL</sequence>
<accession>A0A6G9YPL7</accession>
<organism evidence="1 2">
    <name type="scientific">Nocardia arthritidis</name>
    <dbReference type="NCBI Taxonomy" id="228602"/>
    <lineage>
        <taxon>Bacteria</taxon>
        <taxon>Bacillati</taxon>
        <taxon>Actinomycetota</taxon>
        <taxon>Actinomycetes</taxon>
        <taxon>Mycobacteriales</taxon>
        <taxon>Nocardiaceae</taxon>
        <taxon>Nocardia</taxon>
    </lineage>
</organism>